<protein>
    <submittedName>
        <fullName evidence="1">Uncharacterized protein</fullName>
    </submittedName>
</protein>
<sequence>MRRVLENFEDFCWMDPPFETPKNAAPRARLFISPTPTRRFAGLSRFLFADHFAPRCPLPSLDSILPVSSICFHVDADLHCPVEFASAPPRPPLLRRGPCVPFVLFTFLF</sequence>
<organism evidence="1 2">
    <name type="scientific">Galerina marginata (strain CBS 339.88)</name>
    <dbReference type="NCBI Taxonomy" id="685588"/>
    <lineage>
        <taxon>Eukaryota</taxon>
        <taxon>Fungi</taxon>
        <taxon>Dikarya</taxon>
        <taxon>Basidiomycota</taxon>
        <taxon>Agaricomycotina</taxon>
        <taxon>Agaricomycetes</taxon>
        <taxon>Agaricomycetidae</taxon>
        <taxon>Agaricales</taxon>
        <taxon>Agaricineae</taxon>
        <taxon>Strophariaceae</taxon>
        <taxon>Galerina</taxon>
    </lineage>
</organism>
<accession>A0A067SKP9</accession>
<dbReference type="AlphaFoldDB" id="A0A067SKP9"/>
<proteinExistence type="predicted"/>
<keyword evidence="2" id="KW-1185">Reference proteome</keyword>
<evidence type="ECO:0000313" key="1">
    <source>
        <dbReference type="EMBL" id="KDR71500.1"/>
    </source>
</evidence>
<name>A0A067SKP9_GALM3</name>
<dbReference type="HOGENOM" id="CLU_2184168_0_0_1"/>
<dbReference type="Proteomes" id="UP000027222">
    <property type="component" value="Unassembled WGS sequence"/>
</dbReference>
<dbReference type="EMBL" id="KL142392">
    <property type="protein sequence ID" value="KDR71500.1"/>
    <property type="molecule type" value="Genomic_DNA"/>
</dbReference>
<evidence type="ECO:0000313" key="2">
    <source>
        <dbReference type="Proteomes" id="UP000027222"/>
    </source>
</evidence>
<reference evidence="2" key="1">
    <citation type="journal article" date="2014" name="Proc. Natl. Acad. Sci. U.S.A.">
        <title>Extensive sampling of basidiomycete genomes demonstrates inadequacy of the white-rot/brown-rot paradigm for wood decay fungi.</title>
        <authorList>
            <person name="Riley R."/>
            <person name="Salamov A.A."/>
            <person name="Brown D.W."/>
            <person name="Nagy L.G."/>
            <person name="Floudas D."/>
            <person name="Held B.W."/>
            <person name="Levasseur A."/>
            <person name="Lombard V."/>
            <person name="Morin E."/>
            <person name="Otillar R."/>
            <person name="Lindquist E.A."/>
            <person name="Sun H."/>
            <person name="LaButti K.M."/>
            <person name="Schmutz J."/>
            <person name="Jabbour D."/>
            <person name="Luo H."/>
            <person name="Baker S.E."/>
            <person name="Pisabarro A.G."/>
            <person name="Walton J.D."/>
            <person name="Blanchette R.A."/>
            <person name="Henrissat B."/>
            <person name="Martin F."/>
            <person name="Cullen D."/>
            <person name="Hibbett D.S."/>
            <person name="Grigoriev I.V."/>
        </authorList>
    </citation>
    <scope>NUCLEOTIDE SEQUENCE [LARGE SCALE GENOMIC DNA]</scope>
    <source>
        <strain evidence="2">CBS 339.88</strain>
    </source>
</reference>
<gene>
    <name evidence="1" type="ORF">GALMADRAFT_787572</name>
</gene>